<dbReference type="EC" id="2.3.1.199" evidence="10"/>
<dbReference type="GO" id="GO:0042761">
    <property type="term" value="P:very long-chain fatty acid biosynthetic process"/>
    <property type="evidence" value="ECO:0007669"/>
    <property type="project" value="TreeGrafter"/>
</dbReference>
<evidence type="ECO:0000313" key="11">
    <source>
        <dbReference type="EMBL" id="TRY61307.1"/>
    </source>
</evidence>
<comment type="caution">
    <text evidence="11">The sequence shown here is derived from an EMBL/GenBank/DDBJ whole genome shotgun (WGS) entry which is preliminary data.</text>
</comment>
<dbReference type="GO" id="GO:0034626">
    <property type="term" value="P:fatty acid elongation, polyunsaturated fatty acid"/>
    <property type="evidence" value="ECO:0007669"/>
    <property type="project" value="TreeGrafter"/>
</dbReference>
<keyword evidence="7 10" id="KW-0443">Lipid metabolism</keyword>
<evidence type="ECO:0000313" key="12">
    <source>
        <dbReference type="Proteomes" id="UP000318571"/>
    </source>
</evidence>
<evidence type="ECO:0000256" key="1">
    <source>
        <dbReference type="ARBA" id="ARBA00004141"/>
    </source>
</evidence>
<keyword evidence="4 10" id="KW-0812">Transmembrane</keyword>
<evidence type="ECO:0000256" key="5">
    <source>
        <dbReference type="ARBA" id="ARBA00022832"/>
    </source>
</evidence>
<sequence>MALTQNDSFMDGFVREKRDPRVTDWFLMSSIYPTLALSVAYVVYAKIVGPWHMRKSEPWNVKTPLMLYNLLQIIGNVWLLQRYLKFGWLAGYNLVCQDVERDADPSSNGYKMAVTIWWATMFRYLDFMDTFFFIVKKKFGHVNALQTIHHFLMPIYGWIVLNYGPGGRILSAFVIGFSKSIIVALGSWNVDIPGKCRP</sequence>
<dbReference type="PANTHER" id="PTHR11157">
    <property type="entry name" value="FATTY ACID ACYL TRANSFERASE-RELATED"/>
    <property type="match status" value="1"/>
</dbReference>
<protein>
    <recommendedName>
        <fullName evidence="10">Elongation of very long chain fatty acids protein</fullName>
        <ecNumber evidence="10">2.3.1.199</ecNumber>
    </recommendedName>
    <alternativeName>
        <fullName evidence="10">Very-long-chain 3-oxoacyl-CoA synthase</fullName>
    </alternativeName>
</protein>
<evidence type="ECO:0000256" key="4">
    <source>
        <dbReference type="ARBA" id="ARBA00022692"/>
    </source>
</evidence>
<organism evidence="11 12">
    <name type="scientific">Tigriopus californicus</name>
    <name type="common">Marine copepod</name>
    <dbReference type="NCBI Taxonomy" id="6832"/>
    <lineage>
        <taxon>Eukaryota</taxon>
        <taxon>Metazoa</taxon>
        <taxon>Ecdysozoa</taxon>
        <taxon>Arthropoda</taxon>
        <taxon>Crustacea</taxon>
        <taxon>Multicrustacea</taxon>
        <taxon>Hexanauplia</taxon>
        <taxon>Copepoda</taxon>
        <taxon>Harpacticoida</taxon>
        <taxon>Harpacticidae</taxon>
        <taxon>Tigriopus</taxon>
    </lineage>
</organism>
<dbReference type="Pfam" id="PF01151">
    <property type="entry name" value="ELO"/>
    <property type="match status" value="1"/>
</dbReference>
<evidence type="ECO:0000256" key="9">
    <source>
        <dbReference type="ARBA" id="ARBA00023160"/>
    </source>
</evidence>
<dbReference type="GO" id="GO:0034625">
    <property type="term" value="P:fatty acid elongation, monounsaturated fatty acid"/>
    <property type="evidence" value="ECO:0007669"/>
    <property type="project" value="TreeGrafter"/>
</dbReference>
<evidence type="ECO:0000256" key="3">
    <source>
        <dbReference type="ARBA" id="ARBA00022679"/>
    </source>
</evidence>
<dbReference type="GO" id="GO:0005789">
    <property type="term" value="C:endoplasmic reticulum membrane"/>
    <property type="evidence" value="ECO:0007669"/>
    <property type="project" value="TreeGrafter"/>
</dbReference>
<keyword evidence="9 10" id="KW-0275">Fatty acid biosynthesis</keyword>
<comment type="caution">
    <text evidence="10">Lacks conserved residue(s) required for the propagation of feature annotation.</text>
</comment>
<evidence type="ECO:0000256" key="7">
    <source>
        <dbReference type="ARBA" id="ARBA00023098"/>
    </source>
</evidence>
<keyword evidence="2 10" id="KW-0444">Lipid biosynthesis</keyword>
<reference evidence="11 12" key="1">
    <citation type="journal article" date="2018" name="Nat. Ecol. Evol.">
        <title>Genomic signatures of mitonuclear coevolution across populations of Tigriopus californicus.</title>
        <authorList>
            <person name="Barreto F.S."/>
            <person name="Watson E.T."/>
            <person name="Lima T.G."/>
            <person name="Willett C.S."/>
            <person name="Edmands S."/>
            <person name="Li W."/>
            <person name="Burton R.S."/>
        </authorList>
    </citation>
    <scope>NUCLEOTIDE SEQUENCE [LARGE SCALE GENOMIC DNA]</scope>
    <source>
        <strain evidence="11 12">San Diego</strain>
    </source>
</reference>
<feature type="transmembrane region" description="Helical" evidence="10">
    <location>
        <begin position="65"/>
        <end position="84"/>
    </location>
</feature>
<keyword evidence="12" id="KW-1185">Reference proteome</keyword>
<dbReference type="GO" id="GO:0009922">
    <property type="term" value="F:fatty acid elongase activity"/>
    <property type="evidence" value="ECO:0007669"/>
    <property type="project" value="UniProtKB-EC"/>
</dbReference>
<comment type="similarity">
    <text evidence="10">Belongs to the ELO family.</text>
</comment>
<dbReference type="Proteomes" id="UP000318571">
    <property type="component" value="Chromosome 8"/>
</dbReference>
<dbReference type="InterPro" id="IPR002076">
    <property type="entry name" value="ELO_fam"/>
</dbReference>
<keyword evidence="6 10" id="KW-1133">Transmembrane helix</keyword>
<gene>
    <name evidence="11" type="ORF">TCAL_14961</name>
</gene>
<accession>A0A553N797</accession>
<feature type="transmembrane region" description="Helical" evidence="10">
    <location>
        <begin position="25"/>
        <end position="44"/>
    </location>
</feature>
<dbReference type="AlphaFoldDB" id="A0A553N797"/>
<feature type="transmembrane region" description="Helical" evidence="10">
    <location>
        <begin position="116"/>
        <end position="135"/>
    </location>
</feature>
<keyword evidence="3 10" id="KW-0808">Transferase</keyword>
<proteinExistence type="inferred from homology"/>
<name>A0A553N797_TIGCA</name>
<comment type="catalytic activity">
    <reaction evidence="10">
        <text>a very-long-chain acyl-CoA + malonyl-CoA + H(+) = a very-long-chain 3-oxoacyl-CoA + CO2 + CoA</text>
        <dbReference type="Rhea" id="RHEA:32727"/>
        <dbReference type="ChEBI" id="CHEBI:15378"/>
        <dbReference type="ChEBI" id="CHEBI:16526"/>
        <dbReference type="ChEBI" id="CHEBI:57287"/>
        <dbReference type="ChEBI" id="CHEBI:57384"/>
        <dbReference type="ChEBI" id="CHEBI:90725"/>
        <dbReference type="ChEBI" id="CHEBI:90736"/>
        <dbReference type="EC" id="2.3.1.199"/>
    </reaction>
</comment>
<evidence type="ECO:0000256" key="2">
    <source>
        <dbReference type="ARBA" id="ARBA00022516"/>
    </source>
</evidence>
<evidence type="ECO:0000256" key="10">
    <source>
        <dbReference type="RuleBase" id="RU361115"/>
    </source>
</evidence>
<dbReference type="GO" id="GO:0019367">
    <property type="term" value="P:fatty acid elongation, saturated fatty acid"/>
    <property type="evidence" value="ECO:0007669"/>
    <property type="project" value="TreeGrafter"/>
</dbReference>
<evidence type="ECO:0000256" key="6">
    <source>
        <dbReference type="ARBA" id="ARBA00022989"/>
    </source>
</evidence>
<dbReference type="PANTHER" id="PTHR11157:SF69">
    <property type="entry name" value="ELONGATION OF VERY LONG CHAIN FATTY ACIDS PROTEIN 7"/>
    <property type="match status" value="1"/>
</dbReference>
<dbReference type="EMBL" id="VCGU01000459">
    <property type="protein sequence ID" value="TRY61307.1"/>
    <property type="molecule type" value="Genomic_DNA"/>
</dbReference>
<comment type="subcellular location">
    <subcellularLocation>
        <location evidence="1">Membrane</location>
        <topology evidence="1">Multi-pass membrane protein</topology>
    </subcellularLocation>
</comment>
<dbReference type="GO" id="GO:0030148">
    <property type="term" value="P:sphingolipid biosynthetic process"/>
    <property type="evidence" value="ECO:0007669"/>
    <property type="project" value="TreeGrafter"/>
</dbReference>
<keyword evidence="8 10" id="KW-0472">Membrane</keyword>
<evidence type="ECO:0000256" key="8">
    <source>
        <dbReference type="ARBA" id="ARBA00023136"/>
    </source>
</evidence>
<keyword evidence="5 10" id="KW-0276">Fatty acid metabolism</keyword>
<dbReference type="STRING" id="6832.A0A553N797"/>